<evidence type="ECO:0000313" key="1">
    <source>
        <dbReference type="EMBL" id="AMP98802.1"/>
    </source>
</evidence>
<protein>
    <recommendedName>
        <fullName evidence="3">Transposase/invertase (TIGR01784 family)</fullName>
    </recommendedName>
</protein>
<accession>A0A127VBN6</accession>
<reference evidence="1 2" key="1">
    <citation type="submission" date="2016-03" db="EMBL/GenBank/DDBJ databases">
        <title>Complete genome sequence of Pedobacter cryoconitis PAMC 27485.</title>
        <authorList>
            <person name="Lee J."/>
            <person name="Kim O.-S."/>
        </authorList>
    </citation>
    <scope>NUCLEOTIDE SEQUENCE [LARGE SCALE GENOMIC DNA]</scope>
    <source>
        <strain evidence="1 2">PAMC 27485</strain>
    </source>
</reference>
<dbReference type="Proteomes" id="UP000071561">
    <property type="component" value="Chromosome"/>
</dbReference>
<gene>
    <name evidence="1" type="ORF">AY601_1894</name>
</gene>
<name>A0A127VBN6_9SPHI</name>
<dbReference type="PANTHER" id="PTHR41317:SF1">
    <property type="entry name" value="PD-(D_E)XK NUCLEASE FAMILY TRANSPOSASE"/>
    <property type="match status" value="1"/>
</dbReference>
<dbReference type="RefSeq" id="WP_068399716.1">
    <property type="nucleotide sequence ID" value="NZ_CP014504.1"/>
</dbReference>
<dbReference type="AlphaFoldDB" id="A0A127VBN6"/>
<keyword evidence="2" id="KW-1185">Reference proteome</keyword>
<dbReference type="PATRIC" id="fig|188932.3.peg.1983"/>
<dbReference type="KEGG" id="pcm:AY601_1894"/>
<sequence length="332" mass="38348">MLAITNKYIDPLSDFGFKHLFGGEPNKEVMIDFLNALFDGEKHIIDIVYNPTELAGDDKDQKKICFDLLCTGNQGEQFIVEMQRAAHDNFEDRCIFYLSRLIHQQKSIGKGNWRVKLKEVFLIAILDFKMKNCLSDHYLQSISLVNTGTGKIFHNGLGFKFLELPKFEKKEEELKNQLDKWVYMLKHMHSLNNIPKYLDKRIFQKIFKIAEMSRLSPEQELLYISALQKEEDEEGLFECLKERAEEEGREKGIKQGVIQGVIQGIKQGKEEGKEEGIKMGREEGKEEGLEIGMEKGKYETAVAIARKMKEEKFDIDKIAGFTALPVQVIERL</sequence>
<proteinExistence type="predicted"/>
<dbReference type="Pfam" id="PF12784">
    <property type="entry name" value="PDDEXK_2"/>
    <property type="match status" value="1"/>
</dbReference>
<dbReference type="NCBIfam" id="TIGR01784">
    <property type="entry name" value="T_den_put_tspse"/>
    <property type="match status" value="1"/>
</dbReference>
<organism evidence="1 2">
    <name type="scientific">Pedobacter cryoconitis</name>
    <dbReference type="NCBI Taxonomy" id="188932"/>
    <lineage>
        <taxon>Bacteria</taxon>
        <taxon>Pseudomonadati</taxon>
        <taxon>Bacteroidota</taxon>
        <taxon>Sphingobacteriia</taxon>
        <taxon>Sphingobacteriales</taxon>
        <taxon>Sphingobacteriaceae</taxon>
        <taxon>Pedobacter</taxon>
    </lineage>
</organism>
<dbReference type="OrthoDB" id="9803508at2"/>
<evidence type="ECO:0008006" key="3">
    <source>
        <dbReference type="Google" id="ProtNLM"/>
    </source>
</evidence>
<evidence type="ECO:0000313" key="2">
    <source>
        <dbReference type="Proteomes" id="UP000071561"/>
    </source>
</evidence>
<dbReference type="PANTHER" id="PTHR41317">
    <property type="entry name" value="PD-(D_E)XK NUCLEASE FAMILY TRANSPOSASE"/>
    <property type="match status" value="1"/>
</dbReference>
<dbReference type="InterPro" id="IPR010106">
    <property type="entry name" value="RpnA"/>
</dbReference>
<dbReference type="EMBL" id="CP014504">
    <property type="protein sequence ID" value="AMP98802.1"/>
    <property type="molecule type" value="Genomic_DNA"/>
</dbReference>